<dbReference type="EMBL" id="JAPFFM010000020">
    <property type="protein sequence ID" value="KAJ6681847.1"/>
    <property type="molecule type" value="Genomic_DNA"/>
</dbReference>
<keyword evidence="3" id="KW-0862">Zinc</keyword>
<sequence length="167" mass="18033">MGPTGGGGEGEEGNFDALKCAACNWHRNFHCKETDGGGGGEIILYHSYHHQQQPKFSPYYRDPPPAWVPSSLDTNSAERPLALPAASGGGGGRGGGGGGSSSKKRFGTKFSPEQKEKMLAFAERLGWRIQKHDEASVEQFSADNGLKQHVLKKLVTSYSWCHGDIEK</sequence>
<dbReference type="InterPro" id="IPR006456">
    <property type="entry name" value="ZF_HD_homeobox_Cys/His_dimer"/>
</dbReference>
<dbReference type="Pfam" id="PF04770">
    <property type="entry name" value="ZF-HD_dimer"/>
    <property type="match status" value="1"/>
</dbReference>
<evidence type="ECO:0000259" key="5">
    <source>
        <dbReference type="Pfam" id="PF04770"/>
    </source>
</evidence>
<feature type="compositionally biased region" description="Gly residues" evidence="4">
    <location>
        <begin position="87"/>
        <end position="100"/>
    </location>
</feature>
<reference evidence="6" key="1">
    <citation type="submission" date="2022-11" db="EMBL/GenBank/DDBJ databases">
        <authorList>
            <person name="Hyden B.L."/>
            <person name="Feng K."/>
            <person name="Yates T."/>
            <person name="Jawdy S."/>
            <person name="Smart L.B."/>
            <person name="Muchero W."/>
        </authorList>
    </citation>
    <scope>NUCLEOTIDE SEQUENCE</scope>
    <source>
        <tissue evidence="6">Shoot tip</tissue>
    </source>
</reference>
<dbReference type="Proteomes" id="UP001151752">
    <property type="component" value="Chromosome 5"/>
</dbReference>
<keyword evidence="7" id="KW-1185">Reference proteome</keyword>
<keyword evidence="6" id="KW-0238">DNA-binding</keyword>
<gene>
    <name evidence="6" type="ORF">OIU74_020167</name>
</gene>
<feature type="domain" description="ZF-HD dimerization-type" evidence="5">
    <location>
        <begin position="9"/>
        <end position="34"/>
    </location>
</feature>
<name>A0A9Q0P5I0_9ROSI</name>
<dbReference type="GO" id="GO:0000976">
    <property type="term" value="F:transcription cis-regulatory region binding"/>
    <property type="evidence" value="ECO:0007669"/>
    <property type="project" value="TreeGrafter"/>
</dbReference>
<organism evidence="6 7">
    <name type="scientific">Salix koriyanagi</name>
    <dbReference type="NCBI Taxonomy" id="2511006"/>
    <lineage>
        <taxon>Eukaryota</taxon>
        <taxon>Viridiplantae</taxon>
        <taxon>Streptophyta</taxon>
        <taxon>Embryophyta</taxon>
        <taxon>Tracheophyta</taxon>
        <taxon>Spermatophyta</taxon>
        <taxon>Magnoliopsida</taxon>
        <taxon>eudicotyledons</taxon>
        <taxon>Gunneridae</taxon>
        <taxon>Pentapetalae</taxon>
        <taxon>rosids</taxon>
        <taxon>fabids</taxon>
        <taxon>Malpighiales</taxon>
        <taxon>Salicaceae</taxon>
        <taxon>Saliceae</taxon>
        <taxon>Salix</taxon>
    </lineage>
</organism>
<keyword evidence="2 6" id="KW-0863">Zinc-finger</keyword>
<dbReference type="Gene3D" id="1.10.10.60">
    <property type="entry name" value="Homeodomain-like"/>
    <property type="match status" value="1"/>
</dbReference>
<dbReference type="PANTHER" id="PTHR31948:SF140">
    <property type="entry name" value="ZINC-FINGER HOMEODOMAIN PROTEIN 2"/>
    <property type="match status" value="1"/>
</dbReference>
<evidence type="ECO:0000313" key="6">
    <source>
        <dbReference type="EMBL" id="KAJ6681847.1"/>
    </source>
</evidence>
<reference evidence="6" key="2">
    <citation type="journal article" date="2023" name="Int. J. Mol. Sci.">
        <title>De Novo Assembly and Annotation of 11 Diverse Shrub Willow (Salix) Genomes Reveals Novel Gene Organization in Sex-Linked Regions.</title>
        <authorList>
            <person name="Hyden B."/>
            <person name="Feng K."/>
            <person name="Yates T.B."/>
            <person name="Jawdy S."/>
            <person name="Cereghino C."/>
            <person name="Smart L.B."/>
            <person name="Muchero W."/>
        </authorList>
    </citation>
    <scope>NUCLEOTIDE SEQUENCE</scope>
    <source>
        <tissue evidence="6">Shoot tip</tissue>
    </source>
</reference>
<evidence type="ECO:0000313" key="7">
    <source>
        <dbReference type="Proteomes" id="UP001151752"/>
    </source>
</evidence>
<protein>
    <submittedName>
        <fullName evidence="6">ZINC-FINGER HOMEODOMAIN PROTEIN 1</fullName>
    </submittedName>
</protein>
<dbReference type="InterPro" id="IPR009057">
    <property type="entry name" value="Homeodomain-like_sf"/>
</dbReference>
<dbReference type="GO" id="GO:0050793">
    <property type="term" value="P:regulation of developmental process"/>
    <property type="evidence" value="ECO:0007669"/>
    <property type="project" value="TreeGrafter"/>
</dbReference>
<dbReference type="GO" id="GO:0005634">
    <property type="term" value="C:nucleus"/>
    <property type="evidence" value="ECO:0007669"/>
    <property type="project" value="TreeGrafter"/>
</dbReference>
<accession>A0A9Q0P5I0</accession>
<dbReference type="AlphaFoldDB" id="A0A9Q0P5I0"/>
<dbReference type="PANTHER" id="PTHR31948">
    <property type="entry name" value="ZINC-FINGER HOMEODOMAIN PROTEIN 2"/>
    <property type="match status" value="1"/>
</dbReference>
<evidence type="ECO:0000256" key="1">
    <source>
        <dbReference type="ARBA" id="ARBA00022723"/>
    </source>
</evidence>
<keyword evidence="6" id="KW-0371">Homeobox</keyword>
<evidence type="ECO:0000256" key="3">
    <source>
        <dbReference type="ARBA" id="ARBA00022833"/>
    </source>
</evidence>
<dbReference type="GO" id="GO:0008270">
    <property type="term" value="F:zinc ion binding"/>
    <property type="evidence" value="ECO:0007669"/>
    <property type="project" value="UniProtKB-KW"/>
</dbReference>
<keyword evidence="1" id="KW-0479">Metal-binding</keyword>
<evidence type="ECO:0000256" key="4">
    <source>
        <dbReference type="SAM" id="MobiDB-lite"/>
    </source>
</evidence>
<proteinExistence type="predicted"/>
<evidence type="ECO:0000256" key="2">
    <source>
        <dbReference type="ARBA" id="ARBA00022771"/>
    </source>
</evidence>
<comment type="caution">
    <text evidence="6">The sequence shown here is derived from an EMBL/GenBank/DDBJ whole genome shotgun (WGS) entry which is preliminary data.</text>
</comment>
<feature type="region of interest" description="Disordered" evidence="4">
    <location>
        <begin position="54"/>
        <end position="111"/>
    </location>
</feature>
<dbReference type="GO" id="GO:0003700">
    <property type="term" value="F:DNA-binding transcription factor activity"/>
    <property type="evidence" value="ECO:0007669"/>
    <property type="project" value="TreeGrafter"/>
</dbReference>
<dbReference type="SUPFAM" id="SSF46689">
    <property type="entry name" value="Homeodomain-like"/>
    <property type="match status" value="1"/>
</dbReference>